<dbReference type="InterPro" id="IPR000160">
    <property type="entry name" value="GGDEF_dom"/>
</dbReference>
<dbReference type="NCBIfam" id="TIGR00254">
    <property type="entry name" value="GGDEF"/>
    <property type="match status" value="1"/>
</dbReference>
<keyword evidence="2" id="KW-0808">Transferase</keyword>
<feature type="domain" description="GGDEF" evidence="1">
    <location>
        <begin position="289"/>
        <end position="421"/>
    </location>
</feature>
<dbReference type="PANTHER" id="PTHR45138">
    <property type="entry name" value="REGULATORY COMPONENTS OF SENSORY TRANSDUCTION SYSTEM"/>
    <property type="match status" value="1"/>
</dbReference>
<dbReference type="PANTHER" id="PTHR45138:SF9">
    <property type="entry name" value="DIGUANYLATE CYCLASE DGCM-RELATED"/>
    <property type="match status" value="1"/>
</dbReference>
<accession>A0A174YV98</accession>
<dbReference type="EMBL" id="WKRD01000002">
    <property type="protein sequence ID" value="MSC56458.1"/>
    <property type="molecule type" value="Genomic_DNA"/>
</dbReference>
<dbReference type="GO" id="GO:0005886">
    <property type="term" value="C:plasma membrane"/>
    <property type="evidence" value="ECO:0007669"/>
    <property type="project" value="TreeGrafter"/>
</dbReference>
<proteinExistence type="predicted"/>
<dbReference type="Pfam" id="PF00990">
    <property type="entry name" value="GGDEF"/>
    <property type="match status" value="1"/>
</dbReference>
<evidence type="ECO:0000313" key="5">
    <source>
        <dbReference type="Proteomes" id="UP000481964"/>
    </source>
</evidence>
<keyword evidence="2" id="KW-0548">Nucleotidyltransferase</keyword>
<dbReference type="Proteomes" id="UP000095621">
    <property type="component" value="Unassembled WGS sequence"/>
</dbReference>
<evidence type="ECO:0000313" key="3">
    <source>
        <dbReference type="EMBL" id="MSC56458.1"/>
    </source>
</evidence>
<protein>
    <submittedName>
        <fullName evidence="2 3">Diguanylate cyclase</fullName>
        <ecNumber evidence="2">2.7.7.65</ecNumber>
    </submittedName>
</protein>
<dbReference type="EMBL" id="CZBU01000003">
    <property type="protein sequence ID" value="CUQ77477.1"/>
    <property type="molecule type" value="Genomic_DNA"/>
</dbReference>
<dbReference type="Proteomes" id="UP000481964">
    <property type="component" value="Unassembled WGS sequence"/>
</dbReference>
<evidence type="ECO:0000313" key="4">
    <source>
        <dbReference type="Proteomes" id="UP000095621"/>
    </source>
</evidence>
<dbReference type="Gene3D" id="3.30.70.270">
    <property type="match status" value="1"/>
</dbReference>
<reference evidence="3 5" key="2">
    <citation type="journal article" date="2019" name="Nat. Med.">
        <title>A library of human gut bacterial isolates paired with longitudinal multiomics data enables mechanistic microbiome research.</title>
        <authorList>
            <person name="Poyet M."/>
            <person name="Groussin M."/>
            <person name="Gibbons S.M."/>
            <person name="Avila-Pacheco J."/>
            <person name="Jiang X."/>
            <person name="Kearney S.M."/>
            <person name="Perrotta A.R."/>
            <person name="Berdy B."/>
            <person name="Zhao S."/>
            <person name="Lieberman T.D."/>
            <person name="Swanson P.K."/>
            <person name="Smith M."/>
            <person name="Roesemann S."/>
            <person name="Alexander J.E."/>
            <person name="Rich S.A."/>
            <person name="Livny J."/>
            <person name="Vlamakis H."/>
            <person name="Clish C."/>
            <person name="Bullock K."/>
            <person name="Deik A."/>
            <person name="Scott J."/>
            <person name="Pierce K.A."/>
            <person name="Xavier R.J."/>
            <person name="Alm E.J."/>
        </authorList>
    </citation>
    <scope>NUCLEOTIDE SEQUENCE [LARGE SCALE GENOMIC DNA]</scope>
    <source>
        <strain evidence="3 5">BIOML-A1</strain>
    </source>
</reference>
<dbReference type="SMART" id="SM00267">
    <property type="entry name" value="GGDEF"/>
    <property type="match status" value="1"/>
</dbReference>
<dbReference type="CDD" id="cd01949">
    <property type="entry name" value="GGDEF"/>
    <property type="match status" value="1"/>
</dbReference>
<gene>
    <name evidence="2" type="primary">adrA</name>
    <name evidence="2" type="ORF">ERS852490_01589</name>
    <name evidence="3" type="ORF">GKE48_03175</name>
</gene>
<dbReference type="RefSeq" id="WP_055215685.1">
    <property type="nucleotide sequence ID" value="NZ_CZBU01000003.1"/>
</dbReference>
<sequence>MRRYELDTSYQGNMPNEVEFTLDNRYVVKIGDERFYNLMGETMLSAFNGLVHPDDVMGFEQFINSDMSVRYYIVRCLIKNGSYRWMLLVKKRIYEVGTDRMVELVAQDIIVISNDFDMYYHRVRKYRAIINVIDEKIFEYDPVSGMITIYCYRNNKSEIFERTSLKEWKEACITKGFVTGDDAVQFEALCTAIASGMNNFIVKLSSSVMSKGERVDNLIFRGQSLLADGENRITVGVISEPDRRTRTVQEYVGVDEAKLDLATGIYNKKTVTDMITDDINKTAVSDRNRQMFLMILDIDNFKSVNDSYGHYFGDEVIKAFADSLKLSVGGRGIVGRIGGDEFIVLIKDVTIEELRIMLKAMRKGLKVSLAQKQPEYMFSTSIGIAQFGKDGSDFETLFKIADAALYIAKEKGKDRYIIYDYNKHGDILADMKHDIAFGSGFMKPMAKYELATNIVMKVSLGMMTVKEVLSELTDKLNIHGISIYSGNDMECIYSTGHYKNNVIEAAYVNDDKFVNHFDEYGVNMVNNIASLTIEFPEVFRKLRDNNICSFLQMKADGADGKEYMVEFDIFGTNRRKWSDTDVIMLRMVVLGVVNAISGQLTD</sequence>
<name>A0A174YV98_9FIRM</name>
<dbReference type="InterPro" id="IPR050469">
    <property type="entry name" value="Diguanylate_Cyclase"/>
</dbReference>
<dbReference type="AlphaFoldDB" id="A0A174YV98"/>
<reference evidence="2 4" key="1">
    <citation type="submission" date="2015-09" db="EMBL/GenBank/DDBJ databases">
        <authorList>
            <consortium name="Pathogen Informatics"/>
        </authorList>
    </citation>
    <scope>NUCLEOTIDE SEQUENCE [LARGE SCALE GENOMIC DNA]</scope>
    <source>
        <strain evidence="2 4">2789STDY5834875</strain>
    </source>
</reference>
<evidence type="ECO:0000259" key="1">
    <source>
        <dbReference type="PROSITE" id="PS50887"/>
    </source>
</evidence>
<dbReference type="SUPFAM" id="SSF55073">
    <property type="entry name" value="Nucleotide cyclase"/>
    <property type="match status" value="1"/>
</dbReference>
<dbReference type="GO" id="GO:0043709">
    <property type="term" value="P:cell adhesion involved in single-species biofilm formation"/>
    <property type="evidence" value="ECO:0007669"/>
    <property type="project" value="TreeGrafter"/>
</dbReference>
<dbReference type="EC" id="2.7.7.65" evidence="2"/>
<organism evidence="2 4">
    <name type="scientific">Lachnospira eligens</name>
    <dbReference type="NCBI Taxonomy" id="39485"/>
    <lineage>
        <taxon>Bacteria</taxon>
        <taxon>Bacillati</taxon>
        <taxon>Bacillota</taxon>
        <taxon>Clostridia</taxon>
        <taxon>Lachnospirales</taxon>
        <taxon>Lachnospiraceae</taxon>
        <taxon>Lachnospira</taxon>
    </lineage>
</organism>
<dbReference type="InterPro" id="IPR043128">
    <property type="entry name" value="Rev_trsase/Diguanyl_cyclase"/>
</dbReference>
<dbReference type="GO" id="GO:0052621">
    <property type="term" value="F:diguanylate cyclase activity"/>
    <property type="evidence" value="ECO:0007669"/>
    <property type="project" value="UniProtKB-EC"/>
</dbReference>
<evidence type="ECO:0000313" key="2">
    <source>
        <dbReference type="EMBL" id="CUQ77477.1"/>
    </source>
</evidence>
<dbReference type="PROSITE" id="PS50887">
    <property type="entry name" value="GGDEF"/>
    <property type="match status" value="1"/>
</dbReference>
<dbReference type="InterPro" id="IPR029787">
    <property type="entry name" value="Nucleotide_cyclase"/>
</dbReference>
<dbReference type="GO" id="GO:1902201">
    <property type="term" value="P:negative regulation of bacterial-type flagellum-dependent cell motility"/>
    <property type="evidence" value="ECO:0007669"/>
    <property type="project" value="TreeGrafter"/>
</dbReference>
<dbReference type="OrthoDB" id="9804955at2"/>